<protein>
    <submittedName>
        <fullName evidence="1">Uncharacterized protein</fullName>
    </submittedName>
</protein>
<evidence type="ECO:0000313" key="2">
    <source>
        <dbReference type="Proteomes" id="UP001148629"/>
    </source>
</evidence>
<reference evidence="1" key="1">
    <citation type="submission" date="2022-08" db="EMBL/GenBank/DDBJ databases">
        <title>Genome Sequence of Fusarium decemcellulare.</title>
        <authorList>
            <person name="Buettner E."/>
        </authorList>
    </citation>
    <scope>NUCLEOTIDE SEQUENCE</scope>
    <source>
        <strain evidence="1">Babe19</strain>
    </source>
</reference>
<proteinExistence type="predicted"/>
<organism evidence="1 2">
    <name type="scientific">Fusarium decemcellulare</name>
    <dbReference type="NCBI Taxonomy" id="57161"/>
    <lineage>
        <taxon>Eukaryota</taxon>
        <taxon>Fungi</taxon>
        <taxon>Dikarya</taxon>
        <taxon>Ascomycota</taxon>
        <taxon>Pezizomycotina</taxon>
        <taxon>Sordariomycetes</taxon>
        <taxon>Hypocreomycetidae</taxon>
        <taxon>Hypocreales</taxon>
        <taxon>Nectriaceae</taxon>
        <taxon>Fusarium</taxon>
        <taxon>Fusarium decemcellulare species complex</taxon>
    </lineage>
</organism>
<dbReference type="EMBL" id="JANRMS010000806">
    <property type="protein sequence ID" value="KAJ3534176.1"/>
    <property type="molecule type" value="Genomic_DNA"/>
</dbReference>
<comment type="caution">
    <text evidence="1">The sequence shown here is derived from an EMBL/GenBank/DDBJ whole genome shotgun (WGS) entry which is preliminary data.</text>
</comment>
<evidence type="ECO:0000313" key="1">
    <source>
        <dbReference type="EMBL" id="KAJ3534176.1"/>
    </source>
</evidence>
<dbReference type="Proteomes" id="UP001148629">
    <property type="component" value="Unassembled WGS sequence"/>
</dbReference>
<accession>A0ACC1S8J0</accession>
<gene>
    <name evidence="1" type="ORF">NM208_g7655</name>
</gene>
<keyword evidence="2" id="KW-1185">Reference proteome</keyword>
<name>A0ACC1S8J0_9HYPO</name>
<sequence length="171" mass="18658">MAWSSEILQTETSLTYASWTTPCPAQACRHWFSPVIPVPQVATFRSAPSPSGDKPPRPREDDPPAEEFGASKAGQVTSEAAPDSRDHDKRDRESPRRSSASPASPDSGLIEADDYQENVDDDVYPESTNTSYLTSIASDIRRGIQENGRTYGVYGIHKAWIPSDDLEASSG</sequence>